<dbReference type="InterPro" id="IPR036511">
    <property type="entry name" value="TGT-like_sf"/>
</dbReference>
<sequence length="219" mass="24607">MGSSCSKPCKHLHKWLKLEQTPIYQLTLPSLMESSEIIGKFAKEQQRSVEYQSEGGAVHLQIYDPLGEMRSGFNDTKSVAIFTKGGKKMLKPPGYREIIKSFMCDSFDTMVDCDTPRNSLNKRLSKAVERTKSFCDQLFNQGEALEGASLVSLGGGFSDYYRRKFAVDLGLNEKWDGFSVDLHDFVHGKDVDKKELKKLVEETFVSLKFTVSPVPPTGC</sequence>
<dbReference type="InterPro" id="IPR050852">
    <property type="entry name" value="Queuine_tRNA-ribosyltrfase"/>
</dbReference>
<gene>
    <name evidence="1" type="ORF">KIN20_002658</name>
</gene>
<proteinExistence type="predicted"/>
<dbReference type="Proteomes" id="UP001196413">
    <property type="component" value="Unassembled WGS sequence"/>
</dbReference>
<comment type="caution">
    <text evidence="1">The sequence shown here is derived from an EMBL/GenBank/DDBJ whole genome shotgun (WGS) entry which is preliminary data.</text>
</comment>
<evidence type="ECO:0000313" key="2">
    <source>
        <dbReference type="Proteomes" id="UP001196413"/>
    </source>
</evidence>
<dbReference type="AlphaFoldDB" id="A0AAD5M051"/>
<dbReference type="Gene3D" id="3.20.20.105">
    <property type="entry name" value="Queuine tRNA-ribosyltransferase-like"/>
    <property type="match status" value="1"/>
</dbReference>
<accession>A0AAD5M051</accession>
<name>A0AAD5M051_PARTN</name>
<reference evidence="1" key="1">
    <citation type="submission" date="2021-06" db="EMBL/GenBank/DDBJ databases">
        <title>Parelaphostrongylus tenuis whole genome reference sequence.</title>
        <authorList>
            <person name="Garwood T.J."/>
            <person name="Larsen P.A."/>
            <person name="Fountain-Jones N.M."/>
            <person name="Garbe J.R."/>
            <person name="Macchietto M.G."/>
            <person name="Kania S.A."/>
            <person name="Gerhold R.W."/>
            <person name="Richards J.E."/>
            <person name="Wolf T.M."/>
        </authorList>
    </citation>
    <scope>NUCLEOTIDE SEQUENCE</scope>
    <source>
        <strain evidence="1">MNPRO001-30</strain>
        <tissue evidence="1">Meninges</tissue>
    </source>
</reference>
<dbReference type="GO" id="GO:0006400">
    <property type="term" value="P:tRNA modification"/>
    <property type="evidence" value="ECO:0007669"/>
    <property type="project" value="InterPro"/>
</dbReference>
<dbReference type="PANTHER" id="PTHR46064">
    <property type="entry name" value="QUEUINE TRNA-RIBOSYLTRANSFERASE ACCESSORY SUBUNIT 2"/>
    <property type="match status" value="1"/>
</dbReference>
<dbReference type="PANTHER" id="PTHR46064:SF1">
    <property type="entry name" value="QUEUINE TRNA-RIBOSYLTRANSFERASE ACCESSORY SUBUNIT 2"/>
    <property type="match status" value="1"/>
</dbReference>
<dbReference type="EMBL" id="JAHQIW010000337">
    <property type="protein sequence ID" value="KAJ1347568.1"/>
    <property type="molecule type" value="Genomic_DNA"/>
</dbReference>
<keyword evidence="2" id="KW-1185">Reference proteome</keyword>
<evidence type="ECO:0000313" key="1">
    <source>
        <dbReference type="EMBL" id="KAJ1347568.1"/>
    </source>
</evidence>
<dbReference type="SUPFAM" id="SSF51713">
    <property type="entry name" value="tRNA-guanine transglycosylase"/>
    <property type="match status" value="1"/>
</dbReference>
<organism evidence="1 2">
    <name type="scientific">Parelaphostrongylus tenuis</name>
    <name type="common">Meningeal worm</name>
    <dbReference type="NCBI Taxonomy" id="148309"/>
    <lineage>
        <taxon>Eukaryota</taxon>
        <taxon>Metazoa</taxon>
        <taxon>Ecdysozoa</taxon>
        <taxon>Nematoda</taxon>
        <taxon>Chromadorea</taxon>
        <taxon>Rhabditida</taxon>
        <taxon>Rhabditina</taxon>
        <taxon>Rhabditomorpha</taxon>
        <taxon>Strongyloidea</taxon>
        <taxon>Metastrongylidae</taxon>
        <taxon>Parelaphostrongylus</taxon>
    </lineage>
</organism>
<protein>
    <submittedName>
        <fullName evidence="1">Uncharacterized protein</fullName>
    </submittedName>
</protein>